<keyword evidence="4" id="KW-1185">Reference proteome</keyword>
<gene>
    <name evidence="3" type="ORF">FRZ44_19750</name>
</gene>
<dbReference type="Proteomes" id="UP000326202">
    <property type="component" value="Chromosome"/>
</dbReference>
<feature type="transmembrane region" description="Helical" evidence="1">
    <location>
        <begin position="157"/>
        <end position="175"/>
    </location>
</feature>
<dbReference type="Pfam" id="PF00892">
    <property type="entry name" value="EamA"/>
    <property type="match status" value="2"/>
</dbReference>
<reference evidence="3 4" key="1">
    <citation type="submission" date="2019-08" db="EMBL/GenBank/DDBJ databases">
        <title>Hyperibacter terrae gen. nov., sp. nov. and Hyperibacter viscosus sp. nov., two new members in the family Rhodospirillaceae isolated from the rhizosphere of Hypericum perforatum.</title>
        <authorList>
            <person name="Noviana Z."/>
        </authorList>
    </citation>
    <scope>NUCLEOTIDE SEQUENCE [LARGE SCALE GENOMIC DNA]</scope>
    <source>
        <strain evidence="3 4">R5913</strain>
    </source>
</reference>
<dbReference type="EMBL" id="CP042906">
    <property type="protein sequence ID" value="QEX16680.1"/>
    <property type="molecule type" value="Genomic_DNA"/>
</dbReference>
<dbReference type="OrthoDB" id="9812899at2"/>
<protein>
    <submittedName>
        <fullName evidence="3">Membrane protein</fullName>
    </submittedName>
</protein>
<dbReference type="AlphaFoldDB" id="A0A5J6MK77"/>
<dbReference type="SUPFAM" id="SSF103481">
    <property type="entry name" value="Multidrug resistance efflux transporter EmrE"/>
    <property type="match status" value="2"/>
</dbReference>
<dbReference type="KEGG" id="htq:FRZ44_19750"/>
<feature type="transmembrane region" description="Helical" evidence="1">
    <location>
        <begin position="182"/>
        <end position="203"/>
    </location>
</feature>
<feature type="transmembrane region" description="Helical" evidence="1">
    <location>
        <begin position="269"/>
        <end position="290"/>
    </location>
</feature>
<evidence type="ECO:0000259" key="2">
    <source>
        <dbReference type="Pfam" id="PF00892"/>
    </source>
</evidence>
<dbReference type="InterPro" id="IPR037185">
    <property type="entry name" value="EmrE-like"/>
</dbReference>
<organism evidence="3 4">
    <name type="scientific">Hypericibacter terrae</name>
    <dbReference type="NCBI Taxonomy" id="2602015"/>
    <lineage>
        <taxon>Bacteria</taxon>
        <taxon>Pseudomonadati</taxon>
        <taxon>Pseudomonadota</taxon>
        <taxon>Alphaproteobacteria</taxon>
        <taxon>Rhodospirillales</taxon>
        <taxon>Dongiaceae</taxon>
        <taxon>Hypericibacter</taxon>
    </lineage>
</organism>
<evidence type="ECO:0000313" key="4">
    <source>
        <dbReference type="Proteomes" id="UP000326202"/>
    </source>
</evidence>
<proteinExistence type="predicted"/>
<feature type="domain" description="EamA" evidence="2">
    <location>
        <begin position="15"/>
        <end position="145"/>
    </location>
</feature>
<feature type="transmembrane region" description="Helical" evidence="1">
    <location>
        <begin position="131"/>
        <end position="151"/>
    </location>
</feature>
<feature type="transmembrane region" description="Helical" evidence="1">
    <location>
        <begin position="36"/>
        <end position="59"/>
    </location>
</feature>
<feature type="transmembrane region" description="Helical" evidence="1">
    <location>
        <begin position="244"/>
        <end position="263"/>
    </location>
</feature>
<feature type="domain" description="EamA" evidence="2">
    <location>
        <begin position="157"/>
        <end position="286"/>
    </location>
</feature>
<dbReference type="GO" id="GO:0016020">
    <property type="term" value="C:membrane"/>
    <property type="evidence" value="ECO:0007669"/>
    <property type="project" value="InterPro"/>
</dbReference>
<keyword evidence="1" id="KW-0472">Membrane</keyword>
<keyword evidence="1" id="KW-0812">Transmembrane</keyword>
<feature type="transmembrane region" description="Helical" evidence="1">
    <location>
        <begin position="215"/>
        <end position="232"/>
    </location>
</feature>
<sequence length="305" mass="32929">MAAPSSPGESGSVLSGIGLALSAYLLFSLQDASVKWLVVAYATVQLMFMRSSVILVICFISGGPRLVLEALASPHLKTLALRALVLLSAWFCYYTAARHLQLAEMSTIYFSSPLIVAALAVPILHERVSPFRWCAIAIGFVGVLIACRPTHLHEPLAIGMALTAALLWAYAMILFRQVAPQIRTLVQMVISNGAFVIVCGLALPWVWKTPSLREFLLMVLIGVMGGAGQFLVTEGIKRTPASVIAPLEFSGLLWAFALGYLIWGDLSDVAVFVGAALILIGGMMIIGAEWRASRRRAMERRAALT</sequence>
<accession>A0A5J6MK77</accession>
<feature type="transmembrane region" description="Helical" evidence="1">
    <location>
        <begin position="108"/>
        <end position="124"/>
    </location>
</feature>
<name>A0A5J6MK77_9PROT</name>
<dbReference type="RefSeq" id="WP_151177008.1">
    <property type="nucleotide sequence ID" value="NZ_CP042906.1"/>
</dbReference>
<evidence type="ECO:0000313" key="3">
    <source>
        <dbReference type="EMBL" id="QEX16680.1"/>
    </source>
</evidence>
<dbReference type="InterPro" id="IPR000620">
    <property type="entry name" value="EamA_dom"/>
</dbReference>
<feature type="transmembrane region" description="Helical" evidence="1">
    <location>
        <begin position="12"/>
        <end position="30"/>
    </location>
</feature>
<keyword evidence="1" id="KW-1133">Transmembrane helix</keyword>
<feature type="transmembrane region" description="Helical" evidence="1">
    <location>
        <begin position="79"/>
        <end position="96"/>
    </location>
</feature>
<dbReference type="PANTHER" id="PTHR22911">
    <property type="entry name" value="ACYL-MALONYL CONDENSING ENZYME-RELATED"/>
    <property type="match status" value="1"/>
</dbReference>
<evidence type="ECO:0000256" key="1">
    <source>
        <dbReference type="SAM" id="Phobius"/>
    </source>
</evidence>
<dbReference type="PANTHER" id="PTHR22911:SF103">
    <property type="entry name" value="BLR2811 PROTEIN"/>
    <property type="match status" value="1"/>
</dbReference>